<proteinExistence type="predicted"/>
<comment type="caution">
    <text evidence="1">The sequence shown here is derived from an EMBL/GenBank/DDBJ whole genome shotgun (WGS) entry which is preliminary data.</text>
</comment>
<gene>
    <name evidence="1" type="ORF">AMQ22_02073</name>
</gene>
<sequence>MYFYMISEGEYDEYVEEILMHTKKFTLDEFKKIINDFTKGYGYQRRNIYVIMEELIENHGFKSVDPIYTCDITSNGNLEFFD</sequence>
<dbReference type="AlphaFoldDB" id="A0A150INY3"/>
<organism evidence="1 2">
    <name type="scientific">Candidatus Methanofastidiosum methylothiophilum</name>
    <dbReference type="NCBI Taxonomy" id="1705564"/>
    <lineage>
        <taxon>Archaea</taxon>
        <taxon>Methanobacteriati</taxon>
        <taxon>Methanobacteriota</taxon>
        <taxon>Stenosarchaea group</taxon>
        <taxon>Candidatus Methanofastidiosia</taxon>
        <taxon>Candidatus Methanofastidiosales</taxon>
        <taxon>Candidatus Methanofastidiosaceae</taxon>
        <taxon>Candidatus Methanofastidiosum</taxon>
    </lineage>
</organism>
<evidence type="ECO:0000313" key="1">
    <source>
        <dbReference type="EMBL" id="KYC46683.1"/>
    </source>
</evidence>
<dbReference type="EMBL" id="LNGC01000179">
    <property type="protein sequence ID" value="KYC46683.1"/>
    <property type="molecule type" value="Genomic_DNA"/>
</dbReference>
<accession>A0A150INY3</accession>
<protein>
    <submittedName>
        <fullName evidence="1">Uncharacterized protein</fullName>
    </submittedName>
</protein>
<reference evidence="1 2" key="1">
    <citation type="journal article" date="2016" name="ISME J.">
        <title>Chasing the elusive Euryarchaeota class WSA2: genomes reveal a uniquely fastidious methyl-reducing methanogen.</title>
        <authorList>
            <person name="Nobu M.K."/>
            <person name="Narihiro T."/>
            <person name="Kuroda K."/>
            <person name="Mei R."/>
            <person name="Liu W.T."/>
        </authorList>
    </citation>
    <scope>NUCLEOTIDE SEQUENCE [LARGE SCALE GENOMIC DNA]</scope>
    <source>
        <strain evidence="1">U1lsi0528_Bin055</strain>
    </source>
</reference>
<name>A0A150INY3_9EURY</name>
<evidence type="ECO:0000313" key="2">
    <source>
        <dbReference type="Proteomes" id="UP000075398"/>
    </source>
</evidence>
<dbReference type="Proteomes" id="UP000075398">
    <property type="component" value="Unassembled WGS sequence"/>
</dbReference>